<dbReference type="NCBIfam" id="TIGR00666">
    <property type="entry name" value="PBP4"/>
    <property type="match status" value="1"/>
</dbReference>
<evidence type="ECO:0000313" key="3">
    <source>
        <dbReference type="EMBL" id="MCP9201458.1"/>
    </source>
</evidence>
<dbReference type="InterPro" id="IPR000667">
    <property type="entry name" value="Peptidase_S13"/>
</dbReference>
<dbReference type="EC" id="3.4.16.4" evidence="3"/>
<dbReference type="PANTHER" id="PTHR30023">
    <property type="entry name" value="D-ALANYL-D-ALANINE CARBOXYPEPTIDASE"/>
    <property type="match status" value="1"/>
</dbReference>
<gene>
    <name evidence="3" type="primary">dacB</name>
    <name evidence="3" type="ORF">MKO06_16230</name>
</gene>
<name>A0A9X2RAL1_9FLAO</name>
<reference evidence="3" key="1">
    <citation type="submission" date="2022-07" db="EMBL/GenBank/DDBJ databases">
        <title>Gramela sediminis sp. nov., isolated from deep-sea sediment of the Indian Ocean.</title>
        <authorList>
            <person name="Shi H."/>
        </authorList>
    </citation>
    <scope>NUCLEOTIDE SEQUENCE</scope>
    <source>
        <strain evidence="3">GC03-9</strain>
    </source>
</reference>
<keyword evidence="3" id="KW-0121">Carboxypeptidase</keyword>
<dbReference type="GO" id="GO:0006508">
    <property type="term" value="P:proteolysis"/>
    <property type="evidence" value="ECO:0007669"/>
    <property type="project" value="InterPro"/>
</dbReference>
<evidence type="ECO:0000256" key="1">
    <source>
        <dbReference type="ARBA" id="ARBA00006096"/>
    </source>
</evidence>
<accession>A0A9X2RAL1</accession>
<dbReference type="PANTHER" id="PTHR30023:SF0">
    <property type="entry name" value="PENICILLIN-SENSITIVE CARBOXYPEPTIDASE A"/>
    <property type="match status" value="1"/>
</dbReference>
<dbReference type="AlphaFoldDB" id="A0A9X2RAL1"/>
<dbReference type="GO" id="GO:0000270">
    <property type="term" value="P:peptidoglycan metabolic process"/>
    <property type="evidence" value="ECO:0007669"/>
    <property type="project" value="TreeGrafter"/>
</dbReference>
<dbReference type="SUPFAM" id="SSF56601">
    <property type="entry name" value="beta-lactamase/transpeptidase-like"/>
    <property type="match status" value="1"/>
</dbReference>
<dbReference type="Pfam" id="PF02113">
    <property type="entry name" value="Peptidase_S13"/>
    <property type="match status" value="1"/>
</dbReference>
<dbReference type="EMBL" id="JANCNS010000003">
    <property type="protein sequence ID" value="MCP9201458.1"/>
    <property type="molecule type" value="Genomic_DNA"/>
</dbReference>
<proteinExistence type="inferred from homology"/>
<dbReference type="PRINTS" id="PR00922">
    <property type="entry name" value="DADACBPTASE3"/>
</dbReference>
<evidence type="ECO:0000256" key="2">
    <source>
        <dbReference type="ARBA" id="ARBA00022801"/>
    </source>
</evidence>
<organism evidence="3 4">
    <name type="scientific">Christiangramia oceanisediminis</name>
    <dbReference type="NCBI Taxonomy" id="2920386"/>
    <lineage>
        <taxon>Bacteria</taxon>
        <taxon>Pseudomonadati</taxon>
        <taxon>Bacteroidota</taxon>
        <taxon>Flavobacteriia</taxon>
        <taxon>Flavobacteriales</taxon>
        <taxon>Flavobacteriaceae</taxon>
        <taxon>Christiangramia</taxon>
    </lineage>
</organism>
<sequence length="441" mass="50488">MHQNFKHFKRKFSGLYLLLLFLVVATSCSSVKRTNKEIKKNLNTTRVFENGFTGLAVYDPVKNEMVYAYNADKYFTPASNTKLFTFYAGLKMLGDSIPALKYAKREDSLIFKATGDPSLLNPNLPESRVIDFLSKAEENLYYIAPVFTEKYFGPGWSWDDYNYSYSSERTPMPIYGNNITFDFDENSDFEVMPTVFKDSVTISANGNEASLKRAMTSNKFKMNKGYTSRSREIPLKYSDLTFTRLLEDTLKKDITIIEKYSTNKEFKTLYSIPADSVYKKMLEDSDNFIAEQILLMASGTISDSLKTEITIDYMKENHLKDLPDEPVWRDGSGLSRYNLFTPRSMVKLLEKILAERSHEDLFSLMATGGESGTLKNYYKADEPYIFAKTGTLSNNHSLSGYLKTQSGKILIFSFMNSNYTIPTSELKAGMEKILENIRDNY</sequence>
<comment type="caution">
    <text evidence="3">The sequence shown here is derived from an EMBL/GenBank/DDBJ whole genome shotgun (WGS) entry which is preliminary data.</text>
</comment>
<comment type="similarity">
    <text evidence="1">Belongs to the peptidase S13 family.</text>
</comment>
<dbReference type="GO" id="GO:0009002">
    <property type="term" value="F:serine-type D-Ala-D-Ala carboxypeptidase activity"/>
    <property type="evidence" value="ECO:0007669"/>
    <property type="project" value="UniProtKB-EC"/>
</dbReference>
<dbReference type="PROSITE" id="PS51257">
    <property type="entry name" value="PROKAR_LIPOPROTEIN"/>
    <property type="match status" value="1"/>
</dbReference>
<protein>
    <submittedName>
        <fullName evidence="3">D-alanyl-D-alanine carboxypeptidase/D-alanyl-D-alanine-endopeptidase</fullName>
        <ecNumber evidence="3">3.4.16.4</ecNumber>
    </submittedName>
</protein>
<dbReference type="Proteomes" id="UP001155280">
    <property type="component" value="Unassembled WGS sequence"/>
</dbReference>
<keyword evidence="2 3" id="KW-0378">Hydrolase</keyword>
<keyword evidence="3" id="KW-0645">Protease</keyword>
<dbReference type="Gene3D" id="3.40.710.10">
    <property type="entry name" value="DD-peptidase/beta-lactamase superfamily"/>
    <property type="match status" value="2"/>
</dbReference>
<dbReference type="InterPro" id="IPR012338">
    <property type="entry name" value="Beta-lactam/transpept-like"/>
</dbReference>
<keyword evidence="4" id="KW-1185">Reference proteome</keyword>
<evidence type="ECO:0000313" key="4">
    <source>
        <dbReference type="Proteomes" id="UP001155280"/>
    </source>
</evidence>
<dbReference type="RefSeq" id="WP_241552313.1">
    <property type="nucleotide sequence ID" value="NZ_JANCNS010000003.1"/>
</dbReference>